<proteinExistence type="predicted"/>
<sequence>MADHAQTNPAEHVSWYSRHGSKIWVGVIIALLAGYLAVTLQRAWLMLSEPSLAAKGLGVALVLLPMVGAWALGREIIFGSRMSKLAKILEAEGGLPVDNLPRTPAGRIVREAADAEFLKYKAEAEAAPGDWRSWFRLSCAYDAASDRKRARESMRRAIALYRSPEAAG</sequence>
<protein>
    <recommendedName>
        <fullName evidence="4">Tetratricopeptide repeat protein</fullName>
    </recommendedName>
</protein>
<dbReference type="Proteomes" id="UP001165368">
    <property type="component" value="Unassembled WGS sequence"/>
</dbReference>
<keyword evidence="1" id="KW-0812">Transmembrane</keyword>
<name>A0ABS9L0Z6_9MICC</name>
<keyword evidence="1" id="KW-0472">Membrane</keyword>
<feature type="transmembrane region" description="Helical" evidence="1">
    <location>
        <begin position="23"/>
        <end position="40"/>
    </location>
</feature>
<evidence type="ECO:0000313" key="2">
    <source>
        <dbReference type="EMBL" id="MCG2620359.1"/>
    </source>
</evidence>
<accession>A0ABS9L0Z6</accession>
<dbReference type="RefSeq" id="WP_237817465.1">
    <property type="nucleotide sequence ID" value="NZ_JAKLTQ010000001.1"/>
</dbReference>
<comment type="caution">
    <text evidence="2">The sequence shown here is derived from an EMBL/GenBank/DDBJ whole genome shotgun (WGS) entry which is preliminary data.</text>
</comment>
<organism evidence="2 3">
    <name type="scientific">Arthrobacter hankyongi</name>
    <dbReference type="NCBI Taxonomy" id="2904801"/>
    <lineage>
        <taxon>Bacteria</taxon>
        <taxon>Bacillati</taxon>
        <taxon>Actinomycetota</taxon>
        <taxon>Actinomycetes</taxon>
        <taxon>Micrococcales</taxon>
        <taxon>Micrococcaceae</taxon>
        <taxon>Arthrobacter</taxon>
    </lineage>
</organism>
<evidence type="ECO:0008006" key="4">
    <source>
        <dbReference type="Google" id="ProtNLM"/>
    </source>
</evidence>
<feature type="transmembrane region" description="Helical" evidence="1">
    <location>
        <begin position="52"/>
        <end position="72"/>
    </location>
</feature>
<evidence type="ECO:0000313" key="3">
    <source>
        <dbReference type="Proteomes" id="UP001165368"/>
    </source>
</evidence>
<gene>
    <name evidence="2" type="ORF">LVY72_00350</name>
</gene>
<keyword evidence="1" id="KW-1133">Transmembrane helix</keyword>
<evidence type="ECO:0000256" key="1">
    <source>
        <dbReference type="SAM" id="Phobius"/>
    </source>
</evidence>
<keyword evidence="3" id="KW-1185">Reference proteome</keyword>
<dbReference type="EMBL" id="JAKLTQ010000001">
    <property type="protein sequence ID" value="MCG2620359.1"/>
    <property type="molecule type" value="Genomic_DNA"/>
</dbReference>
<reference evidence="2" key="1">
    <citation type="submission" date="2022-01" db="EMBL/GenBank/DDBJ databases">
        <authorList>
            <person name="Jo J.-H."/>
            <person name="Im W.-T."/>
        </authorList>
    </citation>
    <scope>NUCLEOTIDE SEQUENCE</scope>
    <source>
        <strain evidence="2">I2-34</strain>
    </source>
</reference>